<feature type="signal peptide" evidence="1">
    <location>
        <begin position="1"/>
        <end position="18"/>
    </location>
</feature>
<dbReference type="Proteomes" id="UP000274429">
    <property type="component" value="Unassembled WGS sequence"/>
</dbReference>
<accession>A0A0R3WYN6</accession>
<dbReference type="OrthoDB" id="6256093at2759"/>
<sequence length="169" mass="19834">MNEKVVVLFILGMGAVRLYEDYMDEVDRDDDEEEDRFKKRKISRRDVRDELVPPANTFEMVVEVQQNRFFEGSTKSCGDVGPLNCSCRRLFCFGGYCKKLEKYHRRSAFDVRSLNISSVFTPAHPVWVKICRQTVLWGQNLCECRRYLSSWDSVKYDITAFVNGKEFLN</sequence>
<proteinExistence type="predicted"/>
<organism evidence="4">
    <name type="scientific">Hydatigena taeniaeformis</name>
    <name type="common">Feline tapeworm</name>
    <name type="synonym">Taenia taeniaeformis</name>
    <dbReference type="NCBI Taxonomy" id="6205"/>
    <lineage>
        <taxon>Eukaryota</taxon>
        <taxon>Metazoa</taxon>
        <taxon>Spiralia</taxon>
        <taxon>Lophotrochozoa</taxon>
        <taxon>Platyhelminthes</taxon>
        <taxon>Cestoda</taxon>
        <taxon>Eucestoda</taxon>
        <taxon>Cyclophyllidea</taxon>
        <taxon>Taeniidae</taxon>
        <taxon>Hydatigera</taxon>
    </lineage>
</organism>
<dbReference type="AlphaFoldDB" id="A0A0R3WYN6"/>
<dbReference type="STRING" id="6205.A0A0R3WYN6"/>
<gene>
    <name evidence="2" type="ORF">TTAC_LOCUS5859</name>
</gene>
<dbReference type="EMBL" id="UYWX01009392">
    <property type="protein sequence ID" value="VDM27818.1"/>
    <property type="molecule type" value="Genomic_DNA"/>
</dbReference>
<reference evidence="2 3" key="2">
    <citation type="submission" date="2018-11" db="EMBL/GenBank/DDBJ databases">
        <authorList>
            <consortium name="Pathogen Informatics"/>
        </authorList>
    </citation>
    <scope>NUCLEOTIDE SEQUENCE [LARGE SCALE GENOMIC DNA]</scope>
</reference>
<reference evidence="4" key="1">
    <citation type="submission" date="2017-02" db="UniProtKB">
        <authorList>
            <consortium name="WormBaseParasite"/>
        </authorList>
    </citation>
    <scope>IDENTIFICATION</scope>
</reference>
<name>A0A0R3WYN6_HYDTA</name>
<feature type="chain" id="PRO_5043133130" evidence="1">
    <location>
        <begin position="19"/>
        <end position="169"/>
    </location>
</feature>
<dbReference type="WBParaSite" id="TTAC_0000587601-mRNA-1">
    <property type="protein sequence ID" value="TTAC_0000587601-mRNA-1"/>
    <property type="gene ID" value="TTAC_0000587601"/>
</dbReference>
<evidence type="ECO:0000313" key="2">
    <source>
        <dbReference type="EMBL" id="VDM27818.1"/>
    </source>
</evidence>
<keyword evidence="3" id="KW-1185">Reference proteome</keyword>
<protein>
    <submittedName>
        <fullName evidence="4">EGF-like domain-containing protein</fullName>
    </submittedName>
</protein>
<keyword evidence="1" id="KW-0732">Signal</keyword>
<evidence type="ECO:0000313" key="3">
    <source>
        <dbReference type="Proteomes" id="UP000274429"/>
    </source>
</evidence>
<evidence type="ECO:0000313" key="4">
    <source>
        <dbReference type="WBParaSite" id="TTAC_0000587601-mRNA-1"/>
    </source>
</evidence>
<evidence type="ECO:0000256" key="1">
    <source>
        <dbReference type="SAM" id="SignalP"/>
    </source>
</evidence>